<accession>A0ACC0D1D2</accession>
<gene>
    <name evidence="1" type="ORF">F4821DRAFT_238385</name>
</gene>
<protein>
    <submittedName>
        <fullName evidence="1">Uncharacterized protein</fullName>
    </submittedName>
</protein>
<reference evidence="1 2" key="1">
    <citation type="journal article" date="2022" name="New Phytol.">
        <title>Ecological generalism drives hyperdiversity of secondary metabolite gene clusters in xylarialean endophytes.</title>
        <authorList>
            <person name="Franco M.E.E."/>
            <person name="Wisecaver J.H."/>
            <person name="Arnold A.E."/>
            <person name="Ju Y.M."/>
            <person name="Slot J.C."/>
            <person name="Ahrendt S."/>
            <person name="Moore L.P."/>
            <person name="Eastman K.E."/>
            <person name="Scott K."/>
            <person name="Konkel Z."/>
            <person name="Mondo S.J."/>
            <person name="Kuo A."/>
            <person name="Hayes R.D."/>
            <person name="Haridas S."/>
            <person name="Andreopoulos B."/>
            <person name="Riley R."/>
            <person name="LaButti K."/>
            <person name="Pangilinan J."/>
            <person name="Lipzen A."/>
            <person name="Amirebrahimi M."/>
            <person name="Yan J."/>
            <person name="Adam C."/>
            <person name="Keymanesh K."/>
            <person name="Ng V."/>
            <person name="Louie K."/>
            <person name="Northen T."/>
            <person name="Drula E."/>
            <person name="Henrissat B."/>
            <person name="Hsieh H.M."/>
            <person name="Youens-Clark K."/>
            <person name="Lutzoni F."/>
            <person name="Miadlikowska J."/>
            <person name="Eastwood D.C."/>
            <person name="Hamelin R.C."/>
            <person name="Grigoriev I.V."/>
            <person name="U'Ren J.M."/>
        </authorList>
    </citation>
    <scope>NUCLEOTIDE SEQUENCE [LARGE SCALE GENOMIC DNA]</scope>
    <source>
        <strain evidence="1 2">ER1909</strain>
    </source>
</reference>
<evidence type="ECO:0000313" key="1">
    <source>
        <dbReference type="EMBL" id="KAI6086501.1"/>
    </source>
</evidence>
<evidence type="ECO:0000313" key="2">
    <source>
        <dbReference type="Proteomes" id="UP001497680"/>
    </source>
</evidence>
<organism evidence="1 2">
    <name type="scientific">Hypoxylon rubiginosum</name>
    <dbReference type="NCBI Taxonomy" id="110542"/>
    <lineage>
        <taxon>Eukaryota</taxon>
        <taxon>Fungi</taxon>
        <taxon>Dikarya</taxon>
        <taxon>Ascomycota</taxon>
        <taxon>Pezizomycotina</taxon>
        <taxon>Sordariomycetes</taxon>
        <taxon>Xylariomycetidae</taxon>
        <taxon>Xylariales</taxon>
        <taxon>Hypoxylaceae</taxon>
        <taxon>Hypoxylon</taxon>
    </lineage>
</organism>
<sequence length="314" mass="34878">MAETSESVDLNFDKSRLVQILTWFLFVSAFVSVGARLGTKYAMTRSGLRRDDKIMLMSLATLLGQCLCVSMAASRGLGKHMNTLTPESVDNFLKAEYASAPLIVLTFALVKWSIAAFLNYITPDTLHQRITQGLRIAVGVWMVPTTFVSLFQCEMPAPWDYLNGSRCINRRALWICVGVLNIMTELCILALYVLIIGSLHISVFRRAVVLSIFFTRVLLIVAIVIQLAAFWDTYRSPDITYDLWSPAVLNQGVLCLSTVTACLPYLKPFMKSLESGVVRVGNMADSQEQFIESRAGSSGLHLNNLSNSTSRRGL</sequence>
<dbReference type="EMBL" id="MU394315">
    <property type="protein sequence ID" value="KAI6086501.1"/>
    <property type="molecule type" value="Genomic_DNA"/>
</dbReference>
<comment type="caution">
    <text evidence="1">The sequence shown here is derived from an EMBL/GenBank/DDBJ whole genome shotgun (WGS) entry which is preliminary data.</text>
</comment>
<proteinExistence type="predicted"/>
<keyword evidence="2" id="KW-1185">Reference proteome</keyword>
<name>A0ACC0D1D2_9PEZI</name>
<dbReference type="Proteomes" id="UP001497680">
    <property type="component" value="Unassembled WGS sequence"/>
</dbReference>